<evidence type="ECO:0000313" key="2">
    <source>
        <dbReference type="Proteomes" id="UP001057452"/>
    </source>
</evidence>
<protein>
    <submittedName>
        <fullName evidence="1">Uncharacterized protein</fullName>
    </submittedName>
</protein>
<dbReference type="EMBL" id="CM043802">
    <property type="protein sequence ID" value="KAI4808679.1"/>
    <property type="molecule type" value="Genomic_DNA"/>
</dbReference>
<organism evidence="1 2">
    <name type="scientific">Chaenocephalus aceratus</name>
    <name type="common">Blackfin icefish</name>
    <name type="synonym">Chaenichthys aceratus</name>
    <dbReference type="NCBI Taxonomy" id="36190"/>
    <lineage>
        <taxon>Eukaryota</taxon>
        <taxon>Metazoa</taxon>
        <taxon>Chordata</taxon>
        <taxon>Craniata</taxon>
        <taxon>Vertebrata</taxon>
        <taxon>Euteleostomi</taxon>
        <taxon>Actinopterygii</taxon>
        <taxon>Neopterygii</taxon>
        <taxon>Teleostei</taxon>
        <taxon>Neoteleostei</taxon>
        <taxon>Acanthomorphata</taxon>
        <taxon>Eupercaria</taxon>
        <taxon>Perciformes</taxon>
        <taxon>Notothenioidei</taxon>
        <taxon>Channichthyidae</taxon>
        <taxon>Chaenocephalus</taxon>
    </lineage>
</organism>
<feature type="non-terminal residue" evidence="1">
    <location>
        <position position="1"/>
    </location>
</feature>
<reference evidence="1" key="1">
    <citation type="submission" date="2022-05" db="EMBL/GenBank/DDBJ databases">
        <title>Chromosome-level genome of Chaenocephalus aceratus.</title>
        <authorList>
            <person name="Park H."/>
        </authorList>
    </citation>
    <scope>NUCLEOTIDE SEQUENCE</scope>
    <source>
        <strain evidence="1">KU_202001</strain>
    </source>
</reference>
<gene>
    <name evidence="1" type="ORF">KUCAC02_000727</name>
</gene>
<accession>A0ACB9W7A5</accession>
<sequence>NRTAPFTGRTPASKAAPPAGTNSCPPVLKTHPPRARADRQRSHRSLSGANSVDLGIYWERCVEKQRIAPHHDVDPRESPSVTHFPKLTTISSPLTPSHLTARRGMPQVTAGAAYAGGRCCHKHWAPPERWEAAPGLPQPINRGHLSLPIRFAFFCLSLRHSLSEMAPHSTPLWALGS</sequence>
<feature type="non-terminal residue" evidence="1">
    <location>
        <position position="177"/>
    </location>
</feature>
<name>A0ACB9W7A5_CHAAC</name>
<proteinExistence type="predicted"/>
<evidence type="ECO:0000313" key="1">
    <source>
        <dbReference type="EMBL" id="KAI4808679.1"/>
    </source>
</evidence>
<keyword evidence="2" id="KW-1185">Reference proteome</keyword>
<dbReference type="Proteomes" id="UP001057452">
    <property type="component" value="Chromosome 18"/>
</dbReference>
<comment type="caution">
    <text evidence="1">The sequence shown here is derived from an EMBL/GenBank/DDBJ whole genome shotgun (WGS) entry which is preliminary data.</text>
</comment>